<gene>
    <name evidence="2" type="ORF">ACFQ1S_41150</name>
</gene>
<sequence length="72" mass="7763">MYRVAGFLMFVGFVSALLHFTSVQLRILIWSEPLQPLLGLGLGALGVVFLLIAKATDSSPKSTNTYPQQAAP</sequence>
<keyword evidence="1" id="KW-0472">Membrane</keyword>
<protein>
    <submittedName>
        <fullName evidence="2">Uncharacterized protein</fullName>
    </submittedName>
</protein>
<dbReference type="EMBL" id="JBHTIS010003651">
    <property type="protein sequence ID" value="MFD1051507.1"/>
    <property type="molecule type" value="Genomic_DNA"/>
</dbReference>
<feature type="transmembrane region" description="Helical" evidence="1">
    <location>
        <begin position="7"/>
        <end position="29"/>
    </location>
</feature>
<proteinExistence type="predicted"/>
<evidence type="ECO:0000256" key="1">
    <source>
        <dbReference type="SAM" id="Phobius"/>
    </source>
</evidence>
<keyword evidence="1" id="KW-1133">Transmembrane helix</keyword>
<keyword evidence="1" id="KW-0812">Transmembrane</keyword>
<feature type="transmembrane region" description="Helical" evidence="1">
    <location>
        <begin position="35"/>
        <end position="53"/>
    </location>
</feature>
<dbReference type="Proteomes" id="UP001597045">
    <property type="component" value="Unassembled WGS sequence"/>
</dbReference>
<keyword evidence="3" id="KW-1185">Reference proteome</keyword>
<evidence type="ECO:0000313" key="2">
    <source>
        <dbReference type="EMBL" id="MFD1051507.1"/>
    </source>
</evidence>
<comment type="caution">
    <text evidence="2">The sequence shown here is derived from an EMBL/GenBank/DDBJ whole genome shotgun (WGS) entry which is preliminary data.</text>
</comment>
<organism evidence="2 3">
    <name type="scientific">Kibdelosporangium lantanae</name>
    <dbReference type="NCBI Taxonomy" id="1497396"/>
    <lineage>
        <taxon>Bacteria</taxon>
        <taxon>Bacillati</taxon>
        <taxon>Actinomycetota</taxon>
        <taxon>Actinomycetes</taxon>
        <taxon>Pseudonocardiales</taxon>
        <taxon>Pseudonocardiaceae</taxon>
        <taxon>Kibdelosporangium</taxon>
    </lineage>
</organism>
<reference evidence="3" key="1">
    <citation type="journal article" date="2019" name="Int. J. Syst. Evol. Microbiol.">
        <title>The Global Catalogue of Microorganisms (GCM) 10K type strain sequencing project: providing services to taxonomists for standard genome sequencing and annotation.</title>
        <authorList>
            <consortium name="The Broad Institute Genomics Platform"/>
            <consortium name="The Broad Institute Genome Sequencing Center for Infectious Disease"/>
            <person name="Wu L."/>
            <person name="Ma J."/>
        </authorList>
    </citation>
    <scope>NUCLEOTIDE SEQUENCE [LARGE SCALE GENOMIC DNA]</scope>
    <source>
        <strain evidence="3">JCM 31486</strain>
    </source>
</reference>
<evidence type="ECO:0000313" key="3">
    <source>
        <dbReference type="Proteomes" id="UP001597045"/>
    </source>
</evidence>
<name>A0ABW3MMN1_9PSEU</name>
<accession>A0ABW3MMN1</accession>
<feature type="non-terminal residue" evidence="2">
    <location>
        <position position="72"/>
    </location>
</feature>